<sequence length="59" mass="6533">MTCLEETKETILEVEYLDLSTVARRVYTSYAFMQTGKTAKSANLGAIVVHILTHLAADD</sequence>
<proteinExistence type="predicted"/>
<protein>
    <submittedName>
        <fullName evidence="1">Uncharacterized protein</fullName>
    </submittedName>
</protein>
<keyword evidence="2" id="KW-1185">Reference proteome</keyword>
<dbReference type="Proteomes" id="UP000664132">
    <property type="component" value="Unassembled WGS sequence"/>
</dbReference>
<organism evidence="1 2">
    <name type="scientific">Cadophora malorum</name>
    <dbReference type="NCBI Taxonomy" id="108018"/>
    <lineage>
        <taxon>Eukaryota</taxon>
        <taxon>Fungi</taxon>
        <taxon>Dikarya</taxon>
        <taxon>Ascomycota</taxon>
        <taxon>Pezizomycotina</taxon>
        <taxon>Leotiomycetes</taxon>
        <taxon>Helotiales</taxon>
        <taxon>Ploettnerulaceae</taxon>
        <taxon>Cadophora</taxon>
    </lineage>
</organism>
<evidence type="ECO:0000313" key="2">
    <source>
        <dbReference type="Proteomes" id="UP000664132"/>
    </source>
</evidence>
<accession>A0A8H7T7M6</accession>
<name>A0A8H7T7M6_9HELO</name>
<dbReference type="AlphaFoldDB" id="A0A8H7T7M6"/>
<comment type="caution">
    <text evidence="1">The sequence shown here is derived from an EMBL/GenBank/DDBJ whole genome shotgun (WGS) entry which is preliminary data.</text>
</comment>
<dbReference type="EMBL" id="JAFJYH010000287">
    <property type="protein sequence ID" value="KAG4413972.1"/>
    <property type="molecule type" value="Genomic_DNA"/>
</dbReference>
<gene>
    <name evidence="1" type="ORF">IFR04_012888</name>
</gene>
<evidence type="ECO:0000313" key="1">
    <source>
        <dbReference type="EMBL" id="KAG4413972.1"/>
    </source>
</evidence>
<reference evidence="1" key="1">
    <citation type="submission" date="2021-02" db="EMBL/GenBank/DDBJ databases">
        <title>Genome sequence Cadophora malorum strain M34.</title>
        <authorList>
            <person name="Stefanovic E."/>
            <person name="Vu D."/>
            <person name="Scully C."/>
            <person name="Dijksterhuis J."/>
            <person name="Roader J."/>
            <person name="Houbraken J."/>
        </authorList>
    </citation>
    <scope>NUCLEOTIDE SEQUENCE</scope>
    <source>
        <strain evidence="1">M34</strain>
    </source>
</reference>